<dbReference type="AlphaFoldDB" id="A0A813DFM4"/>
<keyword evidence="2" id="KW-1185">Reference proteome</keyword>
<name>A0A813DFM4_POLGL</name>
<reference evidence="1" key="1">
    <citation type="submission" date="2021-02" db="EMBL/GenBank/DDBJ databases">
        <authorList>
            <person name="Dougan E. K."/>
            <person name="Rhodes N."/>
            <person name="Thang M."/>
            <person name="Chan C."/>
        </authorList>
    </citation>
    <scope>NUCLEOTIDE SEQUENCE</scope>
</reference>
<comment type="caution">
    <text evidence="1">The sequence shown here is derived from an EMBL/GenBank/DDBJ whole genome shotgun (WGS) entry which is preliminary data.</text>
</comment>
<gene>
    <name evidence="1" type="ORF">PGLA1383_LOCUS3705</name>
</gene>
<sequence>MTSLKSLVSSGRSSMLAINPFKFGLPVGCVWRVSKDLKELARQVSHYSVSRCSYTPKQKPLHHSGQLCTSSLAGLFTCSSGFGPHFVESV</sequence>
<dbReference type="Proteomes" id="UP000654075">
    <property type="component" value="Unassembled WGS sequence"/>
</dbReference>
<proteinExistence type="predicted"/>
<evidence type="ECO:0000313" key="1">
    <source>
        <dbReference type="EMBL" id="CAE8584780.1"/>
    </source>
</evidence>
<dbReference type="EMBL" id="CAJNNV010001314">
    <property type="protein sequence ID" value="CAE8584780.1"/>
    <property type="molecule type" value="Genomic_DNA"/>
</dbReference>
<accession>A0A813DFM4</accession>
<protein>
    <submittedName>
        <fullName evidence="1">Uncharacterized protein</fullName>
    </submittedName>
</protein>
<evidence type="ECO:0000313" key="2">
    <source>
        <dbReference type="Proteomes" id="UP000654075"/>
    </source>
</evidence>
<organism evidence="1 2">
    <name type="scientific">Polarella glacialis</name>
    <name type="common">Dinoflagellate</name>
    <dbReference type="NCBI Taxonomy" id="89957"/>
    <lineage>
        <taxon>Eukaryota</taxon>
        <taxon>Sar</taxon>
        <taxon>Alveolata</taxon>
        <taxon>Dinophyceae</taxon>
        <taxon>Suessiales</taxon>
        <taxon>Suessiaceae</taxon>
        <taxon>Polarella</taxon>
    </lineage>
</organism>